<feature type="compositionally biased region" description="Basic and acidic residues" evidence="14">
    <location>
        <begin position="729"/>
        <end position="740"/>
    </location>
</feature>
<dbReference type="SMART" id="SM00490">
    <property type="entry name" value="HELICc"/>
    <property type="match status" value="1"/>
</dbReference>
<dbReference type="PROSITE" id="PS51194">
    <property type="entry name" value="HELICASE_CTER"/>
    <property type="match status" value="1"/>
</dbReference>
<dbReference type="FunFam" id="3.40.50.300:FF:000444">
    <property type="entry name" value="ATP-dependent DNA helicase"/>
    <property type="match status" value="1"/>
</dbReference>
<comment type="caution">
    <text evidence="17">The sequence shown here is derived from an EMBL/GenBank/DDBJ whole genome shotgun (WGS) entry which is preliminary data.</text>
</comment>
<keyword evidence="3" id="KW-0479">Metal-binding</keyword>
<keyword evidence="4 13" id="KW-0547">Nucleotide-binding</keyword>
<dbReference type="GO" id="GO:0046872">
    <property type="term" value="F:metal ion binding"/>
    <property type="evidence" value="ECO:0007669"/>
    <property type="project" value="UniProtKB-KW"/>
</dbReference>
<protein>
    <recommendedName>
        <fullName evidence="13">ATP-dependent DNA helicase</fullName>
        <ecNumber evidence="13">5.6.2.4</ecNumber>
    </recommendedName>
</protein>
<evidence type="ECO:0000256" key="12">
    <source>
        <dbReference type="ARBA" id="ARBA00049360"/>
    </source>
</evidence>
<dbReference type="Pfam" id="PF16124">
    <property type="entry name" value="RecQ_Zn_bind"/>
    <property type="match status" value="1"/>
</dbReference>
<keyword evidence="9" id="KW-0413">Isomerase</keyword>
<feature type="compositionally biased region" description="Basic residues" evidence="14">
    <location>
        <begin position="741"/>
        <end position="751"/>
    </location>
</feature>
<evidence type="ECO:0000256" key="1">
    <source>
        <dbReference type="ARBA" id="ARBA00004123"/>
    </source>
</evidence>
<evidence type="ECO:0000256" key="10">
    <source>
        <dbReference type="ARBA" id="ARBA00023242"/>
    </source>
</evidence>
<feature type="compositionally biased region" description="Basic and acidic residues" evidence="14">
    <location>
        <begin position="777"/>
        <end position="787"/>
    </location>
</feature>
<dbReference type="Pfam" id="PF08236">
    <property type="entry name" value="SRI"/>
    <property type="match status" value="1"/>
</dbReference>
<dbReference type="Pfam" id="PF00270">
    <property type="entry name" value="DEAD"/>
    <property type="match status" value="1"/>
</dbReference>
<feature type="domain" description="Helicase C-terminal" evidence="16">
    <location>
        <begin position="241"/>
        <end position="390"/>
    </location>
</feature>
<dbReference type="GO" id="GO:0016787">
    <property type="term" value="F:hydrolase activity"/>
    <property type="evidence" value="ECO:0007669"/>
    <property type="project" value="UniProtKB-KW"/>
</dbReference>
<evidence type="ECO:0000256" key="6">
    <source>
        <dbReference type="ARBA" id="ARBA00022806"/>
    </source>
</evidence>
<dbReference type="GO" id="GO:0003677">
    <property type="term" value="F:DNA binding"/>
    <property type="evidence" value="ECO:0007669"/>
    <property type="project" value="UniProtKB-KW"/>
</dbReference>
<dbReference type="PROSITE" id="PS00690">
    <property type="entry name" value="DEAH_ATP_HELICASE"/>
    <property type="match status" value="1"/>
</dbReference>
<dbReference type="PANTHER" id="PTHR13710:SF152">
    <property type="entry name" value="ATP-DEPENDENT DNA HELICASE Q5"/>
    <property type="match status" value="1"/>
</dbReference>
<evidence type="ECO:0000256" key="4">
    <source>
        <dbReference type="ARBA" id="ARBA00022741"/>
    </source>
</evidence>
<reference evidence="17 18" key="1">
    <citation type="submission" date="2024-05" db="EMBL/GenBank/DDBJ databases">
        <title>Genetic variation in Jamaican populations of the coffee berry borer (Hypothenemus hampei).</title>
        <authorList>
            <person name="Errbii M."/>
            <person name="Myrie A."/>
        </authorList>
    </citation>
    <scope>NUCLEOTIDE SEQUENCE [LARGE SCALE GENOMIC DNA]</scope>
    <source>
        <strain evidence="17">JA-Hopewell-2020-01-JO</strain>
        <tissue evidence="17">Whole body</tissue>
    </source>
</reference>
<evidence type="ECO:0000256" key="14">
    <source>
        <dbReference type="SAM" id="MobiDB-lite"/>
    </source>
</evidence>
<dbReference type="PROSITE" id="PS51192">
    <property type="entry name" value="HELICASE_ATP_BIND_1"/>
    <property type="match status" value="1"/>
</dbReference>
<keyword evidence="6 13" id="KW-0347">Helicase</keyword>
<evidence type="ECO:0000256" key="8">
    <source>
        <dbReference type="ARBA" id="ARBA00023125"/>
    </source>
</evidence>
<comment type="similarity">
    <text evidence="2 13">Belongs to the helicase family. RecQ subfamily.</text>
</comment>
<evidence type="ECO:0000256" key="11">
    <source>
        <dbReference type="ARBA" id="ARBA00034617"/>
    </source>
</evidence>
<dbReference type="Proteomes" id="UP001566132">
    <property type="component" value="Unassembled WGS sequence"/>
</dbReference>
<keyword evidence="10 13" id="KW-0539">Nucleus</keyword>
<dbReference type="InterPro" id="IPR002464">
    <property type="entry name" value="DNA/RNA_helicase_DEAH_CS"/>
</dbReference>
<dbReference type="SMART" id="SM00487">
    <property type="entry name" value="DEXDc"/>
    <property type="match status" value="1"/>
</dbReference>
<gene>
    <name evidence="17" type="ORF">ABEB36_007704</name>
</gene>
<comment type="catalytic activity">
    <reaction evidence="11 13">
        <text>Couples ATP hydrolysis with the unwinding of duplex DNA by translocating in the 3'-5' direction.</text>
        <dbReference type="EC" id="5.6.2.4"/>
    </reaction>
</comment>
<comment type="catalytic activity">
    <reaction evidence="12 13">
        <text>ATP + H2O = ADP + phosphate + H(+)</text>
        <dbReference type="Rhea" id="RHEA:13065"/>
        <dbReference type="ChEBI" id="CHEBI:15377"/>
        <dbReference type="ChEBI" id="CHEBI:15378"/>
        <dbReference type="ChEBI" id="CHEBI:30616"/>
        <dbReference type="ChEBI" id="CHEBI:43474"/>
        <dbReference type="ChEBI" id="CHEBI:456216"/>
    </reaction>
</comment>
<dbReference type="Pfam" id="PF00271">
    <property type="entry name" value="Helicase_C"/>
    <property type="match status" value="1"/>
</dbReference>
<dbReference type="EC" id="5.6.2.4" evidence="13"/>
<evidence type="ECO:0000259" key="15">
    <source>
        <dbReference type="PROSITE" id="PS51192"/>
    </source>
</evidence>
<dbReference type="Gene3D" id="6.10.250.3140">
    <property type="match status" value="1"/>
</dbReference>
<sequence>MDRTLIFEGLKKYFKFDSFKSQLQEDAVIEICERKHDVYVSMPTGSGKSLCYQLPAVLYDKKITLVFSPLLALIKDQIDTLLALKIRAASLNSKITKNEREKLIADLKSTSPNTKLLYITPEQAATNTFKELFQNLCKFNKVAYIIVDEAHCVSEWGHDFRPDYLKLGDLRENCSVPCVALTATAGKQVTEDIIKSLKLASDHKVFKTSCFRENLFYDVYFPNILENPFIHLKCFIESCLCLEKEADLPKNQKSCGIIYCRTREQTEVLASKLNSMGIKSLCYHAGLKNKERLEFQEMWQQGDVPVICATISFGMGVDKATVRFVVHWGVPKDPASFYQETGRAGRDGKPSWCRVYYNRADSKAIEFHLTQDLGKASGKADKKLKVENAVKGFKKVVEYCENPSECRHVLFSNYFGEPPPKCKRNCDWCKDKKSVTNMVETFLIKSVQYNTHISSYNEMDYGDLYGEGRKGINDESSIRKAEEDDNDDNNDYHREQQAKKETNAFIQKQLALRRNPQEVSQKTVEKIFSKHARVHAAASSSCKVNGLTLATREQYVSKILDTLYDNYQTCVQNPTLDRKDIEDCSVDLEYSIFQATTTMTMYRNGLAKLVLSINKCTTNKTVYDKLLSFQPKPIKHETLIDLFRNCNKKQQIKNNTDASKSCSSDSEVQLEGVLNEEGRTSLTKKLCSNVNFQSASNLLKNQRYKATVSLDNMSNTTDKKSLFGESDEESVRKDQDSDEKRRHKDRKRDKKHNQDRERSSERKKHHKDRSEKRRHSSDKNNERDEDRKRRKRHENESDIYLGDIVRKERLSQENGANKQNLNETLGLTSENAGNQREDLTNALTETHNNDGEEIDNLQQSPKLVIDTKGERNVQQQNNTDISNANSNKPKLKKKEVGLLVVKLLTPAYIDKRFESREIFKAMARKISHHLANKDEEEIKDYVKRFLNRNLEITSKTSI</sequence>
<comment type="subcellular location">
    <subcellularLocation>
        <location evidence="1 13">Nucleus</location>
    </subcellularLocation>
</comment>
<evidence type="ECO:0000259" key="16">
    <source>
        <dbReference type="PROSITE" id="PS51194"/>
    </source>
</evidence>
<evidence type="ECO:0000256" key="9">
    <source>
        <dbReference type="ARBA" id="ARBA00023235"/>
    </source>
</evidence>
<dbReference type="SUPFAM" id="SSF52540">
    <property type="entry name" value="P-loop containing nucleoside triphosphate hydrolases"/>
    <property type="match status" value="1"/>
</dbReference>
<dbReference type="GO" id="GO:0005634">
    <property type="term" value="C:nucleus"/>
    <property type="evidence" value="ECO:0007669"/>
    <property type="project" value="UniProtKB-SubCell"/>
</dbReference>
<evidence type="ECO:0000313" key="18">
    <source>
        <dbReference type="Proteomes" id="UP001566132"/>
    </source>
</evidence>
<dbReference type="AlphaFoldDB" id="A0ABD1EYT3"/>
<evidence type="ECO:0000256" key="5">
    <source>
        <dbReference type="ARBA" id="ARBA00022801"/>
    </source>
</evidence>
<feature type="domain" description="Helicase ATP-binding" evidence="15">
    <location>
        <begin position="29"/>
        <end position="203"/>
    </location>
</feature>
<dbReference type="InterPro" id="IPR014001">
    <property type="entry name" value="Helicase_ATP-bd"/>
</dbReference>
<dbReference type="InterPro" id="IPR027417">
    <property type="entry name" value="P-loop_NTPase"/>
</dbReference>
<keyword evidence="8" id="KW-0238">DNA-binding</keyword>
<dbReference type="InterPro" id="IPR004589">
    <property type="entry name" value="DNA_helicase_ATP-dep_RecQ"/>
</dbReference>
<feature type="compositionally biased region" description="Basic residues" evidence="14">
    <location>
        <begin position="761"/>
        <end position="776"/>
    </location>
</feature>
<dbReference type="InterPro" id="IPR011545">
    <property type="entry name" value="DEAD/DEAH_box_helicase_dom"/>
</dbReference>
<dbReference type="NCBIfam" id="TIGR00614">
    <property type="entry name" value="recQ_fam"/>
    <property type="match status" value="1"/>
</dbReference>
<dbReference type="GO" id="GO:0043138">
    <property type="term" value="F:3'-5' DNA helicase activity"/>
    <property type="evidence" value="ECO:0007669"/>
    <property type="project" value="UniProtKB-EC"/>
</dbReference>
<feature type="region of interest" description="Disordered" evidence="14">
    <location>
        <begin position="810"/>
        <end position="833"/>
    </location>
</feature>
<evidence type="ECO:0000256" key="7">
    <source>
        <dbReference type="ARBA" id="ARBA00022840"/>
    </source>
</evidence>
<feature type="region of interest" description="Disordered" evidence="14">
    <location>
        <begin position="714"/>
        <end position="794"/>
    </location>
</feature>
<evidence type="ECO:0000256" key="13">
    <source>
        <dbReference type="RuleBase" id="RU364117"/>
    </source>
</evidence>
<evidence type="ECO:0000256" key="3">
    <source>
        <dbReference type="ARBA" id="ARBA00022723"/>
    </source>
</evidence>
<keyword evidence="7 13" id="KW-0067">ATP-binding</keyword>
<dbReference type="EMBL" id="JBDJPC010000005">
    <property type="protein sequence ID" value="KAL1502581.1"/>
    <property type="molecule type" value="Genomic_DNA"/>
</dbReference>
<keyword evidence="5 13" id="KW-0378">Hydrolase</keyword>
<dbReference type="InterPro" id="IPR001650">
    <property type="entry name" value="Helicase_C-like"/>
</dbReference>
<feature type="compositionally biased region" description="Polar residues" evidence="14">
    <location>
        <begin position="812"/>
        <end position="833"/>
    </location>
</feature>
<keyword evidence="18" id="KW-1185">Reference proteome</keyword>
<dbReference type="InterPro" id="IPR032284">
    <property type="entry name" value="RecQ_Zn-bd"/>
</dbReference>
<dbReference type="GO" id="GO:0005524">
    <property type="term" value="F:ATP binding"/>
    <property type="evidence" value="ECO:0007669"/>
    <property type="project" value="UniProtKB-KW"/>
</dbReference>
<accession>A0ABD1EYT3</accession>
<proteinExistence type="inferred from homology"/>
<name>A0ABD1EYT3_HYPHA</name>
<dbReference type="PANTHER" id="PTHR13710">
    <property type="entry name" value="DNA HELICASE RECQ FAMILY MEMBER"/>
    <property type="match status" value="1"/>
</dbReference>
<organism evidence="17 18">
    <name type="scientific">Hypothenemus hampei</name>
    <name type="common">Coffee berry borer</name>
    <dbReference type="NCBI Taxonomy" id="57062"/>
    <lineage>
        <taxon>Eukaryota</taxon>
        <taxon>Metazoa</taxon>
        <taxon>Ecdysozoa</taxon>
        <taxon>Arthropoda</taxon>
        <taxon>Hexapoda</taxon>
        <taxon>Insecta</taxon>
        <taxon>Pterygota</taxon>
        <taxon>Neoptera</taxon>
        <taxon>Endopterygota</taxon>
        <taxon>Coleoptera</taxon>
        <taxon>Polyphaga</taxon>
        <taxon>Cucujiformia</taxon>
        <taxon>Curculionidae</taxon>
        <taxon>Scolytinae</taxon>
        <taxon>Hypothenemus</taxon>
    </lineage>
</organism>
<evidence type="ECO:0000313" key="17">
    <source>
        <dbReference type="EMBL" id="KAL1502581.1"/>
    </source>
</evidence>
<dbReference type="Gene3D" id="3.40.50.300">
    <property type="entry name" value="P-loop containing nucleotide triphosphate hydrolases"/>
    <property type="match status" value="2"/>
</dbReference>
<dbReference type="InterPro" id="IPR013257">
    <property type="entry name" value="SRI"/>
</dbReference>
<evidence type="ECO:0000256" key="2">
    <source>
        <dbReference type="ARBA" id="ARBA00005446"/>
    </source>
</evidence>